<dbReference type="InterPro" id="IPR013099">
    <property type="entry name" value="K_chnl_dom"/>
</dbReference>
<evidence type="ECO:0000313" key="17">
    <source>
        <dbReference type="Proteomes" id="UP000663829"/>
    </source>
</evidence>
<keyword evidence="11" id="KW-0407">Ion channel</keyword>
<dbReference type="GO" id="GO:0030322">
    <property type="term" value="P:stabilization of membrane potential"/>
    <property type="evidence" value="ECO:0007669"/>
    <property type="project" value="TreeGrafter"/>
</dbReference>
<sequence>MKCYGHRTLLTSRGKIFCIFYAILGIPMSLIMFQSAGERLNSILTYVLTRLKRLFNKKSTKITDGELLVAETLLSVITLLIGAFVFSRYEDWTFFDSFYYGFITLTTIGFGDFVVMQKDRDGKFWSKVEYFIFCMTFIFFGLTLLASSMNLLVLRLVAFYSEERLLERIRQEEQARQAVLLKGDVICSANKGGPDGSASGKQDQREQPETLYDSRTSVCSCTCFDTYYERRHKIKKRQKRSKNTKHHNGGMKLMKSSDSTSSIRFIVQSRRSSV</sequence>
<evidence type="ECO:0000256" key="5">
    <source>
        <dbReference type="ARBA" id="ARBA00022692"/>
    </source>
</evidence>
<evidence type="ECO:0000313" key="15">
    <source>
        <dbReference type="EMBL" id="CAF1289541.1"/>
    </source>
</evidence>
<dbReference type="PANTHER" id="PTHR11003:SF291">
    <property type="entry name" value="IP11374P"/>
    <property type="match status" value="1"/>
</dbReference>
<dbReference type="Gene3D" id="1.10.287.70">
    <property type="match status" value="1"/>
</dbReference>
<feature type="compositionally biased region" description="Polar residues" evidence="12">
    <location>
        <begin position="256"/>
        <end position="274"/>
    </location>
</feature>
<keyword evidence="8 13" id="KW-1133">Transmembrane helix</keyword>
<keyword evidence="5 13" id="KW-0812">Transmembrane</keyword>
<feature type="transmembrane region" description="Helical" evidence="13">
    <location>
        <begin position="128"/>
        <end position="154"/>
    </location>
</feature>
<keyword evidence="6" id="KW-0631">Potassium channel</keyword>
<evidence type="ECO:0000256" key="4">
    <source>
        <dbReference type="ARBA" id="ARBA00022538"/>
    </source>
</evidence>
<feature type="compositionally biased region" description="Basic residues" evidence="12">
    <location>
        <begin position="234"/>
        <end position="249"/>
    </location>
</feature>
<reference evidence="15" key="1">
    <citation type="submission" date="2021-02" db="EMBL/GenBank/DDBJ databases">
        <authorList>
            <person name="Nowell W R."/>
        </authorList>
    </citation>
    <scope>NUCLEOTIDE SEQUENCE</scope>
</reference>
<dbReference type="GO" id="GO:0005886">
    <property type="term" value="C:plasma membrane"/>
    <property type="evidence" value="ECO:0007669"/>
    <property type="project" value="TreeGrafter"/>
</dbReference>
<dbReference type="Pfam" id="PF07885">
    <property type="entry name" value="Ion_trans_2"/>
    <property type="match status" value="1"/>
</dbReference>
<dbReference type="InterPro" id="IPR003280">
    <property type="entry name" value="2pore_dom_K_chnl"/>
</dbReference>
<evidence type="ECO:0000256" key="12">
    <source>
        <dbReference type="SAM" id="MobiDB-lite"/>
    </source>
</evidence>
<dbReference type="OrthoDB" id="297496at2759"/>
<dbReference type="EMBL" id="CAJOBC010031967">
    <property type="protein sequence ID" value="CAF4094132.1"/>
    <property type="molecule type" value="Genomic_DNA"/>
</dbReference>
<evidence type="ECO:0000256" key="13">
    <source>
        <dbReference type="SAM" id="Phobius"/>
    </source>
</evidence>
<evidence type="ECO:0000313" key="16">
    <source>
        <dbReference type="EMBL" id="CAF4094132.1"/>
    </source>
</evidence>
<evidence type="ECO:0000256" key="9">
    <source>
        <dbReference type="ARBA" id="ARBA00023065"/>
    </source>
</evidence>
<evidence type="ECO:0000256" key="3">
    <source>
        <dbReference type="ARBA" id="ARBA00022448"/>
    </source>
</evidence>
<dbReference type="PANTHER" id="PTHR11003">
    <property type="entry name" value="POTASSIUM CHANNEL, SUBFAMILY K"/>
    <property type="match status" value="1"/>
</dbReference>
<gene>
    <name evidence="15" type="ORF">GPM918_LOCUS27962</name>
    <name evidence="16" type="ORF">SRO942_LOCUS28389</name>
</gene>
<accession>A0A815CWR2</accession>
<keyword evidence="17" id="KW-1185">Reference proteome</keyword>
<dbReference type="InterPro" id="IPR003092">
    <property type="entry name" value="2pore_dom_K_chnl_TASK"/>
</dbReference>
<feature type="transmembrane region" description="Helical" evidence="13">
    <location>
        <begin position="67"/>
        <end position="86"/>
    </location>
</feature>
<keyword evidence="3" id="KW-0813">Transport</keyword>
<dbReference type="EMBL" id="CAJNOQ010011988">
    <property type="protein sequence ID" value="CAF1289541.1"/>
    <property type="molecule type" value="Genomic_DNA"/>
</dbReference>
<dbReference type="Proteomes" id="UP000663829">
    <property type="component" value="Unassembled WGS sequence"/>
</dbReference>
<dbReference type="SUPFAM" id="SSF81324">
    <property type="entry name" value="Voltage-gated potassium channels"/>
    <property type="match status" value="1"/>
</dbReference>
<evidence type="ECO:0000256" key="2">
    <source>
        <dbReference type="ARBA" id="ARBA00006666"/>
    </source>
</evidence>
<feature type="transmembrane region" description="Helical" evidence="13">
    <location>
        <begin position="14"/>
        <end position="33"/>
    </location>
</feature>
<evidence type="ECO:0000256" key="7">
    <source>
        <dbReference type="ARBA" id="ARBA00022958"/>
    </source>
</evidence>
<comment type="similarity">
    <text evidence="2">Belongs to the two pore domain potassium channel (TC 1.A.1.8) family.</text>
</comment>
<evidence type="ECO:0000256" key="8">
    <source>
        <dbReference type="ARBA" id="ARBA00022989"/>
    </source>
</evidence>
<evidence type="ECO:0000259" key="14">
    <source>
        <dbReference type="Pfam" id="PF07885"/>
    </source>
</evidence>
<evidence type="ECO:0000256" key="1">
    <source>
        <dbReference type="ARBA" id="ARBA00004141"/>
    </source>
</evidence>
<feature type="domain" description="Potassium channel" evidence="14">
    <location>
        <begin position="76"/>
        <end position="153"/>
    </location>
</feature>
<dbReference type="GO" id="GO:0022841">
    <property type="term" value="F:potassium ion leak channel activity"/>
    <property type="evidence" value="ECO:0007669"/>
    <property type="project" value="TreeGrafter"/>
</dbReference>
<evidence type="ECO:0000256" key="10">
    <source>
        <dbReference type="ARBA" id="ARBA00023136"/>
    </source>
</evidence>
<feature type="region of interest" description="Disordered" evidence="12">
    <location>
        <begin position="191"/>
        <end position="211"/>
    </location>
</feature>
<dbReference type="Proteomes" id="UP000681722">
    <property type="component" value="Unassembled WGS sequence"/>
</dbReference>
<organism evidence="15 17">
    <name type="scientific">Didymodactylos carnosus</name>
    <dbReference type="NCBI Taxonomy" id="1234261"/>
    <lineage>
        <taxon>Eukaryota</taxon>
        <taxon>Metazoa</taxon>
        <taxon>Spiralia</taxon>
        <taxon>Gnathifera</taxon>
        <taxon>Rotifera</taxon>
        <taxon>Eurotatoria</taxon>
        <taxon>Bdelloidea</taxon>
        <taxon>Philodinida</taxon>
        <taxon>Philodinidae</taxon>
        <taxon>Didymodactylos</taxon>
    </lineage>
</organism>
<keyword evidence="7" id="KW-0630">Potassium</keyword>
<evidence type="ECO:0000256" key="6">
    <source>
        <dbReference type="ARBA" id="ARBA00022826"/>
    </source>
</evidence>
<keyword evidence="9" id="KW-0406">Ion transport</keyword>
<feature type="transmembrane region" description="Helical" evidence="13">
    <location>
        <begin position="98"/>
        <end position="116"/>
    </location>
</feature>
<protein>
    <recommendedName>
        <fullName evidence="14">Potassium channel domain-containing protein</fullName>
    </recommendedName>
</protein>
<evidence type="ECO:0000256" key="11">
    <source>
        <dbReference type="ARBA" id="ARBA00023303"/>
    </source>
</evidence>
<dbReference type="AlphaFoldDB" id="A0A815CWR2"/>
<proteinExistence type="inferred from homology"/>
<comment type="subcellular location">
    <subcellularLocation>
        <location evidence="1">Membrane</location>
        <topology evidence="1">Multi-pass membrane protein</topology>
    </subcellularLocation>
</comment>
<dbReference type="PRINTS" id="PR01095">
    <property type="entry name" value="TASKCHANNEL"/>
</dbReference>
<keyword evidence="10 13" id="KW-0472">Membrane</keyword>
<keyword evidence="4" id="KW-0633">Potassium transport</keyword>
<name>A0A815CWR2_9BILA</name>
<feature type="region of interest" description="Disordered" evidence="12">
    <location>
        <begin position="234"/>
        <end position="274"/>
    </location>
</feature>
<dbReference type="GO" id="GO:0015271">
    <property type="term" value="F:outward rectifier potassium channel activity"/>
    <property type="evidence" value="ECO:0007669"/>
    <property type="project" value="TreeGrafter"/>
</dbReference>
<comment type="caution">
    <text evidence="15">The sequence shown here is derived from an EMBL/GenBank/DDBJ whole genome shotgun (WGS) entry which is preliminary data.</text>
</comment>